<name>A0A7X6DGC8_9BURK</name>
<keyword evidence="2" id="KW-1185">Reference proteome</keyword>
<organism evidence="1 2">
    <name type="scientific">Ramlibacter lithotrophicus</name>
    <dbReference type="NCBI Taxonomy" id="2606681"/>
    <lineage>
        <taxon>Bacteria</taxon>
        <taxon>Pseudomonadati</taxon>
        <taxon>Pseudomonadota</taxon>
        <taxon>Betaproteobacteria</taxon>
        <taxon>Burkholderiales</taxon>
        <taxon>Comamonadaceae</taxon>
        <taxon>Ramlibacter</taxon>
    </lineage>
</organism>
<gene>
    <name evidence="1" type="ORF">RAMLITH_12530</name>
</gene>
<protein>
    <recommendedName>
        <fullName evidence="3">Sporulation protein</fullName>
    </recommendedName>
</protein>
<dbReference type="EMBL" id="VTOX01000004">
    <property type="protein sequence ID" value="NKE66652.1"/>
    <property type="molecule type" value="Genomic_DNA"/>
</dbReference>
<evidence type="ECO:0000313" key="1">
    <source>
        <dbReference type="EMBL" id="NKE66652.1"/>
    </source>
</evidence>
<reference evidence="1 2" key="1">
    <citation type="journal article" date="2020" name="Nature">
        <title>Bacterial chemolithoautotrophy via manganese oxidation.</title>
        <authorList>
            <person name="Yu H."/>
            <person name="Leadbetter J.R."/>
        </authorList>
    </citation>
    <scope>NUCLEOTIDE SEQUENCE [LARGE SCALE GENOMIC DNA]</scope>
    <source>
        <strain evidence="1 2">RBP-1</strain>
    </source>
</reference>
<comment type="caution">
    <text evidence="1">The sequence shown here is derived from an EMBL/GenBank/DDBJ whole genome shotgun (WGS) entry which is preliminary data.</text>
</comment>
<dbReference type="RefSeq" id="WP_168107783.1">
    <property type="nucleotide sequence ID" value="NZ_VTOX01000004.1"/>
</dbReference>
<evidence type="ECO:0000313" key="2">
    <source>
        <dbReference type="Proteomes" id="UP000521868"/>
    </source>
</evidence>
<proteinExistence type="predicted"/>
<evidence type="ECO:0008006" key="3">
    <source>
        <dbReference type="Google" id="ProtNLM"/>
    </source>
</evidence>
<accession>A0A7X6DGC8</accession>
<dbReference type="AlphaFoldDB" id="A0A7X6DGC8"/>
<dbReference type="Proteomes" id="UP000521868">
    <property type="component" value="Unassembled WGS sequence"/>
</dbReference>
<sequence>MLRLVVLLLVLANAGYFAWSQGLLAAWGFAPAATGEPQRLRQQIKPEALRILREEELRRLAPDAAPPAAASTLR</sequence>